<evidence type="ECO:0000313" key="1">
    <source>
        <dbReference type="EMBL" id="BAU56182.1"/>
    </source>
</evidence>
<organism evidence="1 2">
    <name type="scientific">Mucilaginibacter gotjawali</name>
    <dbReference type="NCBI Taxonomy" id="1550579"/>
    <lineage>
        <taxon>Bacteria</taxon>
        <taxon>Pseudomonadati</taxon>
        <taxon>Bacteroidota</taxon>
        <taxon>Sphingobacteriia</taxon>
        <taxon>Sphingobacteriales</taxon>
        <taxon>Sphingobacteriaceae</taxon>
        <taxon>Mucilaginibacter</taxon>
    </lineage>
</organism>
<dbReference type="OrthoDB" id="798550at2"/>
<evidence type="ECO:0000313" key="2">
    <source>
        <dbReference type="Proteomes" id="UP000218263"/>
    </source>
</evidence>
<dbReference type="KEGG" id="mgot:MgSA37_04379"/>
<keyword evidence="2" id="KW-1185">Reference proteome</keyword>
<dbReference type="AlphaFoldDB" id="A0A0X8X5S1"/>
<gene>
    <name evidence="1" type="ORF">MgSA37_04379</name>
</gene>
<reference evidence="1 2" key="1">
    <citation type="submission" date="2015-12" db="EMBL/GenBank/DDBJ databases">
        <title>Genome sequence of Mucilaginibacter gotjawali.</title>
        <authorList>
            <person name="Lee J.S."/>
            <person name="Lee K.C."/>
            <person name="Kim K.K."/>
            <person name="Lee B.W."/>
        </authorList>
    </citation>
    <scope>NUCLEOTIDE SEQUENCE [LARGE SCALE GENOMIC DNA]</scope>
    <source>
        <strain evidence="1 2">SA3-7</strain>
    </source>
</reference>
<protein>
    <submittedName>
        <fullName evidence="1">Uncharacterized protein</fullName>
    </submittedName>
</protein>
<sequence length="96" mass="11121">MIPEELFKRRPRHNNTPDSTLLILTNFIVIAISTALFTSKTEIYTFFWVVVALLALYNFYTIRRNREEFGTKVVLISYIASTALLVGLFFLFKGHS</sequence>
<dbReference type="Proteomes" id="UP000218263">
    <property type="component" value="Chromosome"/>
</dbReference>
<dbReference type="EMBL" id="AP017313">
    <property type="protein sequence ID" value="BAU56182.1"/>
    <property type="molecule type" value="Genomic_DNA"/>
</dbReference>
<dbReference type="RefSeq" id="WP_096354824.1">
    <property type="nucleotide sequence ID" value="NZ_AP017313.1"/>
</dbReference>
<proteinExistence type="predicted"/>
<name>A0A0X8X5S1_9SPHI</name>
<accession>A0A0X8X5S1</accession>